<evidence type="ECO:0000313" key="4">
    <source>
        <dbReference type="Proteomes" id="UP001174314"/>
    </source>
</evidence>
<evidence type="ECO:0008006" key="5">
    <source>
        <dbReference type="Google" id="ProtNLM"/>
    </source>
</evidence>
<dbReference type="AlphaFoldDB" id="A0AAU0Q1W6"/>
<keyword evidence="4" id="KW-1185">Reference proteome</keyword>
<sequence>MNFFTSKISRIAAGTLAATAVVAGSATPAMASSADWPSRWWDPSNVIESPVNPDHAEGSLNNVSFTNEADGSHTVKAKSGATVKVKADGTGFTAGQYYTVRAGLVKSTETSNIVVYTWQTYRATQDGKINIDLGIKSPNSIQPGEKVIGTVNVYNANDVRQDGRPQKTDSKCALMCERVAPLAAHSDFNDANSTLSYN</sequence>
<dbReference type="Proteomes" id="UP001174314">
    <property type="component" value="Chromosome"/>
</dbReference>
<evidence type="ECO:0000256" key="1">
    <source>
        <dbReference type="SAM" id="MobiDB-lite"/>
    </source>
</evidence>
<organism evidence="3 4">
    <name type="scientific">Corynebacterium pseudokroppenstedtii</name>
    <dbReference type="NCBI Taxonomy" id="2804917"/>
    <lineage>
        <taxon>Bacteria</taxon>
        <taxon>Bacillati</taxon>
        <taxon>Actinomycetota</taxon>
        <taxon>Actinomycetes</taxon>
        <taxon>Mycobacteriales</taxon>
        <taxon>Corynebacteriaceae</taxon>
        <taxon>Corynebacterium</taxon>
    </lineage>
</organism>
<proteinExistence type="predicted"/>
<feature type="region of interest" description="Disordered" evidence="1">
    <location>
        <begin position="48"/>
        <end position="67"/>
    </location>
</feature>
<feature type="signal peptide" evidence="2">
    <location>
        <begin position="1"/>
        <end position="31"/>
    </location>
</feature>
<dbReference type="KEGG" id="cpsk:Q0N40_00955"/>
<gene>
    <name evidence="3" type="ORF">Q0N40_00955</name>
</gene>
<reference evidence="3 4" key="1">
    <citation type="submission" date="2023-10" db="EMBL/GenBank/DDBJ databases">
        <title>complete genome sequence of Corynebacterium pseudokroppenstedtii P15-C1.</title>
        <authorList>
            <person name="Bruggemann H."/>
            <person name="Poehlein A."/>
        </authorList>
    </citation>
    <scope>NUCLEOTIDE SEQUENCE [LARGE SCALE GENOMIC DNA]</scope>
    <source>
        <strain evidence="3 4">P15_C1</strain>
    </source>
</reference>
<name>A0AAU0Q1W6_9CORY</name>
<accession>A0AAU0Q1W6</accession>
<evidence type="ECO:0000313" key="3">
    <source>
        <dbReference type="EMBL" id="WPF25165.1"/>
    </source>
</evidence>
<dbReference type="RefSeq" id="WP_204087886.1">
    <property type="nucleotide sequence ID" value="NZ_CP137757.1"/>
</dbReference>
<feature type="chain" id="PRO_5043333701" description="Secreted protein" evidence="2">
    <location>
        <begin position="32"/>
        <end position="198"/>
    </location>
</feature>
<dbReference type="EMBL" id="CP137757">
    <property type="protein sequence ID" value="WPF25165.1"/>
    <property type="molecule type" value="Genomic_DNA"/>
</dbReference>
<keyword evidence="2" id="KW-0732">Signal</keyword>
<dbReference type="Gene3D" id="2.60.40.3930">
    <property type="match status" value="1"/>
</dbReference>
<evidence type="ECO:0000256" key="2">
    <source>
        <dbReference type="SAM" id="SignalP"/>
    </source>
</evidence>
<protein>
    <recommendedName>
        <fullName evidence="5">Secreted protein</fullName>
    </recommendedName>
</protein>